<name>A0A6A6UE44_9PEZI</name>
<feature type="region of interest" description="Disordered" evidence="1">
    <location>
        <begin position="156"/>
        <end position="180"/>
    </location>
</feature>
<reference evidence="2" key="1">
    <citation type="journal article" date="2020" name="Stud. Mycol.">
        <title>101 Dothideomycetes genomes: a test case for predicting lifestyles and emergence of pathogens.</title>
        <authorList>
            <person name="Haridas S."/>
            <person name="Albert R."/>
            <person name="Binder M."/>
            <person name="Bloem J."/>
            <person name="Labutti K."/>
            <person name="Salamov A."/>
            <person name="Andreopoulos B."/>
            <person name="Baker S."/>
            <person name="Barry K."/>
            <person name="Bills G."/>
            <person name="Bluhm B."/>
            <person name="Cannon C."/>
            <person name="Castanera R."/>
            <person name="Culley D."/>
            <person name="Daum C."/>
            <person name="Ezra D."/>
            <person name="Gonzalez J."/>
            <person name="Henrissat B."/>
            <person name="Kuo A."/>
            <person name="Liang C."/>
            <person name="Lipzen A."/>
            <person name="Lutzoni F."/>
            <person name="Magnuson J."/>
            <person name="Mondo S."/>
            <person name="Nolan M."/>
            <person name="Ohm R."/>
            <person name="Pangilinan J."/>
            <person name="Park H.-J."/>
            <person name="Ramirez L."/>
            <person name="Alfaro M."/>
            <person name="Sun H."/>
            <person name="Tritt A."/>
            <person name="Yoshinaga Y."/>
            <person name="Zwiers L.-H."/>
            <person name="Turgeon B."/>
            <person name="Goodwin S."/>
            <person name="Spatafora J."/>
            <person name="Crous P."/>
            <person name="Grigoriev I."/>
        </authorList>
    </citation>
    <scope>NUCLEOTIDE SEQUENCE</scope>
    <source>
        <strain evidence="2">CBS 115976</strain>
    </source>
</reference>
<dbReference type="AlphaFoldDB" id="A0A6A6UE44"/>
<dbReference type="EMBL" id="MU004235">
    <property type="protein sequence ID" value="KAF2669164.1"/>
    <property type="molecule type" value="Genomic_DNA"/>
</dbReference>
<feature type="compositionally biased region" description="Basic and acidic residues" evidence="1">
    <location>
        <begin position="242"/>
        <end position="262"/>
    </location>
</feature>
<feature type="region of interest" description="Disordered" evidence="1">
    <location>
        <begin position="277"/>
        <end position="311"/>
    </location>
</feature>
<organism evidence="2 3">
    <name type="scientific">Microthyrium microscopicum</name>
    <dbReference type="NCBI Taxonomy" id="703497"/>
    <lineage>
        <taxon>Eukaryota</taxon>
        <taxon>Fungi</taxon>
        <taxon>Dikarya</taxon>
        <taxon>Ascomycota</taxon>
        <taxon>Pezizomycotina</taxon>
        <taxon>Dothideomycetes</taxon>
        <taxon>Dothideomycetes incertae sedis</taxon>
        <taxon>Microthyriales</taxon>
        <taxon>Microthyriaceae</taxon>
        <taxon>Microthyrium</taxon>
    </lineage>
</organism>
<dbReference type="Proteomes" id="UP000799302">
    <property type="component" value="Unassembled WGS sequence"/>
</dbReference>
<keyword evidence="3" id="KW-1185">Reference proteome</keyword>
<evidence type="ECO:0000256" key="1">
    <source>
        <dbReference type="SAM" id="MobiDB-lite"/>
    </source>
</evidence>
<proteinExistence type="predicted"/>
<protein>
    <submittedName>
        <fullName evidence="2">Uncharacterized protein</fullName>
    </submittedName>
</protein>
<accession>A0A6A6UE44</accession>
<feature type="compositionally biased region" description="Acidic residues" evidence="1">
    <location>
        <begin position="290"/>
        <end position="307"/>
    </location>
</feature>
<feature type="compositionally biased region" description="Acidic residues" evidence="1">
    <location>
        <begin position="939"/>
        <end position="959"/>
    </location>
</feature>
<gene>
    <name evidence="2" type="ORF">BT63DRAFT_439884</name>
</gene>
<evidence type="ECO:0000313" key="2">
    <source>
        <dbReference type="EMBL" id="KAF2669164.1"/>
    </source>
</evidence>
<feature type="region of interest" description="Disordered" evidence="1">
    <location>
        <begin position="939"/>
        <end position="972"/>
    </location>
</feature>
<feature type="region of interest" description="Disordered" evidence="1">
    <location>
        <begin position="235"/>
        <end position="263"/>
    </location>
</feature>
<sequence length="1003" mass="111501">MSPSIRRPLEDITNSPEQPARAIKTLRGHKNSRIPLPSGVSRARSLRLPLLEQPAILENIEENITEAGIALNVPANHENRNGAALEPKGEVAHHIAKNSKKDVWLTADDDLSEVTLVSSLKGSRPKNGKSIVWQDEIGGPLCQVREFKALTLEPVSEPEENRAQLLEQPRRREVHRSPSMKPARLRKFDEKWPVAARRAAEAEESNDGFHQVDRLISPFTDLVASRLRDHYDDHSINTSKSSHGESKLPLRDSHDPEFHGFEDADDWEDAESHLLVESARGKVETSSPDITDEEFDTADQSADEDSEASSFVELNDQDDNSEQLFLSMPESSCKLRRHQSTWDVRSSDHGCDVVVPTVDATLDDLMAKLEERAPIDPEFAAIYWSKECAKSLRKAAELEIGNEELAEMNSVLGQQNGSLEGENMQLKGDKLQLKEELSDWKDIAEERLQGLQSKGCLSTPEVSDSEDAKLKSRATRLESDLDEAKDIVDICTDRLGELNEELAVTNDLLISQHDIVQSLSKAKFGVEHLEELRSLRSNAELQQGVLKELSPKRDGCAAKANDLLQLSYSIISKQFLTLELATVRWDSACKKFAQYKANCEQARDFQVSLHQAEIEGKNATIDSVSQNLRNANPELCDLRQKVNAAAELLGSNDGTMKGLAEELRTANVEICDLKQKVDAAARLLGSDSDDSKFTLEDIAAVIDSINEEQDIQQREEQVATTSLATIKQKELEKGSNSLTETLQQPTESKGAINESMKDYFAACLDKAELCAVMDAHVGNAPYAQGQKEQDDVWSRLDRSSNEYKPSTPKRKAPVDLLDGSPLPLIMLTPPTPELSLALPVGSGFGIFVTTPLPRPVVPWSPLGCTPAFADDSYTLVDSPTVRDALNSSERNHPLYVLEEEVFDVEAFDKEFFSEEVPNEEVFDVEAFDKEFFSEEVADEEVADEEVSNEEVSNEEVADDVENHSPVPDVPKRRSFRKGAMKLFKRAITAPGRKMADLKARHSS</sequence>
<evidence type="ECO:0000313" key="3">
    <source>
        <dbReference type="Proteomes" id="UP000799302"/>
    </source>
</evidence>